<dbReference type="Pfam" id="PF07731">
    <property type="entry name" value="Cu-oxidase_2"/>
    <property type="match status" value="1"/>
</dbReference>
<dbReference type="Proteomes" id="UP001429580">
    <property type="component" value="Unassembled WGS sequence"/>
</dbReference>
<dbReference type="InterPro" id="IPR011707">
    <property type="entry name" value="Cu-oxidase-like_N"/>
</dbReference>
<evidence type="ECO:0000259" key="6">
    <source>
        <dbReference type="Pfam" id="PF07732"/>
    </source>
</evidence>
<dbReference type="RefSeq" id="WP_166947644.1">
    <property type="nucleotide sequence ID" value="NZ_JAASQI010000001.1"/>
</dbReference>
<dbReference type="Gene3D" id="2.60.40.420">
    <property type="entry name" value="Cupredoxins - blue copper proteins"/>
    <property type="match status" value="3"/>
</dbReference>
<dbReference type="InterPro" id="IPR001117">
    <property type="entry name" value="Cu-oxidase_2nd"/>
</dbReference>
<feature type="domain" description="Plastocyanin-like" evidence="5">
    <location>
        <begin position="381"/>
        <end position="473"/>
    </location>
</feature>
<evidence type="ECO:0000259" key="5">
    <source>
        <dbReference type="Pfam" id="PF07731"/>
    </source>
</evidence>
<keyword evidence="8" id="KW-1185">Reference proteome</keyword>
<accession>A0ABX0UTL5</accession>
<evidence type="ECO:0000259" key="4">
    <source>
        <dbReference type="Pfam" id="PF00394"/>
    </source>
</evidence>
<dbReference type="PROSITE" id="PS51318">
    <property type="entry name" value="TAT"/>
    <property type="match status" value="1"/>
</dbReference>
<name>A0ABX0UTL5_9HYPH</name>
<comment type="caution">
    <text evidence="7">The sequence shown here is derived from an EMBL/GenBank/DDBJ whole genome shotgun (WGS) entry which is preliminary data.</text>
</comment>
<dbReference type="InterPro" id="IPR011706">
    <property type="entry name" value="Cu-oxidase_C"/>
</dbReference>
<dbReference type="PROSITE" id="PS00079">
    <property type="entry name" value="MULTICOPPER_OXIDASE1"/>
    <property type="match status" value="1"/>
</dbReference>
<dbReference type="EMBL" id="JAASQI010000001">
    <property type="protein sequence ID" value="NIJ56297.1"/>
    <property type="molecule type" value="Genomic_DNA"/>
</dbReference>
<dbReference type="Pfam" id="PF07732">
    <property type="entry name" value="Cu-oxidase_3"/>
    <property type="match status" value="1"/>
</dbReference>
<evidence type="ECO:0000256" key="1">
    <source>
        <dbReference type="ARBA" id="ARBA00022723"/>
    </source>
</evidence>
<dbReference type="SUPFAM" id="SSF49503">
    <property type="entry name" value="Cupredoxins"/>
    <property type="match status" value="3"/>
</dbReference>
<dbReference type="InterPro" id="IPR008972">
    <property type="entry name" value="Cupredoxin"/>
</dbReference>
<feature type="domain" description="Plastocyanin-like" evidence="6">
    <location>
        <begin position="69"/>
        <end position="172"/>
    </location>
</feature>
<keyword evidence="3" id="KW-0732">Signal</keyword>
<dbReference type="Pfam" id="PF00394">
    <property type="entry name" value="Cu-oxidase"/>
    <property type="match status" value="1"/>
</dbReference>
<evidence type="ECO:0000256" key="2">
    <source>
        <dbReference type="ARBA" id="ARBA00023002"/>
    </source>
</evidence>
<feature type="chain" id="PRO_5045342437" evidence="3">
    <location>
        <begin position="27"/>
        <end position="474"/>
    </location>
</feature>
<evidence type="ECO:0000256" key="3">
    <source>
        <dbReference type="SAM" id="SignalP"/>
    </source>
</evidence>
<dbReference type="InterPro" id="IPR006311">
    <property type="entry name" value="TAT_signal"/>
</dbReference>
<organism evidence="7 8">
    <name type="scientific">Pseudochelatococcus lubricantis</name>
    <dbReference type="NCBI Taxonomy" id="1538102"/>
    <lineage>
        <taxon>Bacteria</taxon>
        <taxon>Pseudomonadati</taxon>
        <taxon>Pseudomonadota</taxon>
        <taxon>Alphaproteobacteria</taxon>
        <taxon>Hyphomicrobiales</taxon>
        <taxon>Chelatococcaceae</taxon>
        <taxon>Pseudochelatococcus</taxon>
    </lineage>
</organism>
<evidence type="ECO:0000313" key="7">
    <source>
        <dbReference type="EMBL" id="NIJ56297.1"/>
    </source>
</evidence>
<gene>
    <name evidence="7" type="ORF">FHS82_000110</name>
</gene>
<proteinExistence type="predicted"/>
<dbReference type="InterPro" id="IPR033138">
    <property type="entry name" value="Cu_oxidase_CS"/>
</dbReference>
<evidence type="ECO:0000313" key="8">
    <source>
        <dbReference type="Proteomes" id="UP001429580"/>
    </source>
</evidence>
<feature type="domain" description="Plastocyanin-like" evidence="4">
    <location>
        <begin position="212"/>
        <end position="293"/>
    </location>
</feature>
<dbReference type="PANTHER" id="PTHR11709">
    <property type="entry name" value="MULTI-COPPER OXIDASE"/>
    <property type="match status" value="1"/>
</dbReference>
<feature type="signal peptide" evidence="3">
    <location>
        <begin position="1"/>
        <end position="26"/>
    </location>
</feature>
<reference evidence="7 8" key="1">
    <citation type="submission" date="2020-03" db="EMBL/GenBank/DDBJ databases">
        <title>Genomic Encyclopedia of Type Strains, Phase IV (KMG-IV): sequencing the most valuable type-strain genomes for metagenomic binning, comparative biology and taxonomic classification.</title>
        <authorList>
            <person name="Goeker M."/>
        </authorList>
    </citation>
    <scope>NUCLEOTIDE SEQUENCE [LARGE SCALE GENOMIC DNA]</scope>
    <source>
        <strain evidence="7 8">DSM 103870</strain>
    </source>
</reference>
<sequence>MSNPLRYNGNPLFPSRRSLLASLALAAVPGLSPAVRADEAAPSASSTESPLTLTAGESAHALDGVPAPVRLWTYDGRFPGPLLRVRRGAALNLRLRNTLLQPTSLHWYGLRIANAMDGVAGLTGPALAAGESADIGFTARDAGTYVYRPLVPEHAAEQTERGLAGILVVDEDTPPYADDVALVLDDIALDDNGQVRDSFGSPAEIGLAGRLGNRLLINGRTAPEQLSRPPGRRLRLRIANIANARPLTLRFENLTTHVIAADGQPVDSPFRPVRDSIALAPGGRVDVVVDTPDDGVSGKVVAALGSGLPLLALTGAGTPETHAPEPVAGLPPNDLPESLDLARARRFDLIIDGGLDPAASESAGDPTRIWRLGGLSWRDAAARPLFRVPGGTPVVMALENRTAFLQVLHLHGHHARQLHRLDDGWEPFWLDTIAVPAGQTVRVAFLADNPGRWMIGSAVLDRLGAGLAGWFEVG</sequence>
<protein>
    <submittedName>
        <fullName evidence="7">FtsP/CotA-like multicopper oxidase with cupredoxin domain</fullName>
    </submittedName>
</protein>
<dbReference type="InterPro" id="IPR045087">
    <property type="entry name" value="Cu-oxidase_fam"/>
</dbReference>
<keyword evidence="1" id="KW-0479">Metal-binding</keyword>
<keyword evidence="2" id="KW-0560">Oxidoreductase</keyword>
<dbReference type="PANTHER" id="PTHR11709:SF2">
    <property type="entry name" value="MULTICOPPER OXIDASE LPR1"/>
    <property type="match status" value="1"/>
</dbReference>